<dbReference type="PANTHER" id="PTHR43798:SF31">
    <property type="entry name" value="AB HYDROLASE SUPERFAMILY PROTEIN YCLE"/>
    <property type="match status" value="1"/>
</dbReference>
<dbReference type="GO" id="GO:0016020">
    <property type="term" value="C:membrane"/>
    <property type="evidence" value="ECO:0007669"/>
    <property type="project" value="TreeGrafter"/>
</dbReference>
<evidence type="ECO:0000259" key="2">
    <source>
        <dbReference type="Pfam" id="PF12146"/>
    </source>
</evidence>
<dbReference type="Pfam" id="PF12146">
    <property type="entry name" value="Hydrolase_4"/>
    <property type="match status" value="1"/>
</dbReference>
<dbReference type="Gene3D" id="3.40.50.1820">
    <property type="entry name" value="alpha/beta hydrolase"/>
    <property type="match status" value="1"/>
</dbReference>
<dbReference type="RefSeq" id="WP_127802869.1">
    <property type="nucleotide sequence ID" value="NZ_SACY01000002.1"/>
</dbReference>
<protein>
    <submittedName>
        <fullName evidence="3">Alpha/beta fold hydrolase</fullName>
    </submittedName>
</protein>
<dbReference type="EMBL" id="SACY01000002">
    <property type="protein sequence ID" value="RVU25715.1"/>
    <property type="molecule type" value="Genomic_DNA"/>
</dbReference>
<evidence type="ECO:0000256" key="1">
    <source>
        <dbReference type="ARBA" id="ARBA00022801"/>
    </source>
</evidence>
<dbReference type="InterPro" id="IPR029058">
    <property type="entry name" value="AB_hydrolase_fold"/>
</dbReference>
<name>A0A437PTY4_9BACT</name>
<feature type="domain" description="Serine aminopeptidase S33" evidence="2">
    <location>
        <begin position="77"/>
        <end position="194"/>
    </location>
</feature>
<dbReference type="GO" id="GO:0016787">
    <property type="term" value="F:hydrolase activity"/>
    <property type="evidence" value="ECO:0007669"/>
    <property type="project" value="UniProtKB-KW"/>
</dbReference>
<dbReference type="InterPro" id="IPR022742">
    <property type="entry name" value="Hydrolase_4"/>
</dbReference>
<dbReference type="OrthoDB" id="5416147at2"/>
<keyword evidence="1 3" id="KW-0378">Hydrolase</keyword>
<organism evidence="3 4">
    <name type="scientific">Sandaracinomonas limnophila</name>
    <dbReference type="NCBI Taxonomy" id="1862386"/>
    <lineage>
        <taxon>Bacteria</taxon>
        <taxon>Pseudomonadati</taxon>
        <taxon>Bacteroidota</taxon>
        <taxon>Cytophagia</taxon>
        <taxon>Cytophagales</taxon>
        <taxon>Flectobacillaceae</taxon>
        <taxon>Sandaracinomonas</taxon>
    </lineage>
</organism>
<evidence type="ECO:0000313" key="3">
    <source>
        <dbReference type="EMBL" id="RVU25715.1"/>
    </source>
</evidence>
<evidence type="ECO:0000313" key="4">
    <source>
        <dbReference type="Proteomes" id="UP000282832"/>
    </source>
</evidence>
<sequence>MKKVFLTLLILIILGYWFGPQPEAPKLLTEPNWKNIPDSALAISHFVDSVEAQNKNIKPNNQARVIFADSAHPKKTKVVFLYVHGFSASQMEGDPVHRNVAKAFGANLVLARVAGHGEQTSDHIFEKTSADDMYQSVENYYALAKKLGEEVVVLGTSFGGAMSVFLAKNHPEMKALILYGPCIKIADPAAVVLDKPWGLQLARLILKGENRDIPSKNPLHQQYWSLHYRLEGPVAMQNFLSHTMTKEVFNGVKVPLYLTYYYKDEQHQDDVVSVKAMREMFPEIGTADSLKKEEAFPLSGYHVMTSPILGKHVEIVTQKSIEYLENTVKLKRI</sequence>
<accession>A0A437PTY4</accession>
<dbReference type="InterPro" id="IPR050266">
    <property type="entry name" value="AB_hydrolase_sf"/>
</dbReference>
<comment type="caution">
    <text evidence="3">The sequence shown here is derived from an EMBL/GenBank/DDBJ whole genome shotgun (WGS) entry which is preliminary data.</text>
</comment>
<dbReference type="PANTHER" id="PTHR43798">
    <property type="entry name" value="MONOACYLGLYCEROL LIPASE"/>
    <property type="match status" value="1"/>
</dbReference>
<keyword evidence="4" id="KW-1185">Reference proteome</keyword>
<dbReference type="SUPFAM" id="SSF53474">
    <property type="entry name" value="alpha/beta-Hydrolases"/>
    <property type="match status" value="1"/>
</dbReference>
<dbReference type="AlphaFoldDB" id="A0A437PTY4"/>
<dbReference type="Proteomes" id="UP000282832">
    <property type="component" value="Unassembled WGS sequence"/>
</dbReference>
<reference evidence="3 4" key="1">
    <citation type="submission" date="2019-01" db="EMBL/GenBank/DDBJ databases">
        <authorList>
            <person name="Chen W.-M."/>
        </authorList>
    </citation>
    <scope>NUCLEOTIDE SEQUENCE [LARGE SCALE GENOMIC DNA]</scope>
    <source>
        <strain evidence="3 4">FSY-15</strain>
    </source>
</reference>
<gene>
    <name evidence="3" type="ORF">EOJ36_04675</name>
</gene>
<proteinExistence type="predicted"/>